<evidence type="ECO:0000313" key="2">
    <source>
        <dbReference type="Proteomes" id="UP001054945"/>
    </source>
</evidence>
<gene>
    <name evidence="1" type="ORF">CEXT_181751</name>
</gene>
<organism evidence="1 2">
    <name type="scientific">Caerostris extrusa</name>
    <name type="common">Bark spider</name>
    <name type="synonym">Caerostris bankana</name>
    <dbReference type="NCBI Taxonomy" id="172846"/>
    <lineage>
        <taxon>Eukaryota</taxon>
        <taxon>Metazoa</taxon>
        <taxon>Ecdysozoa</taxon>
        <taxon>Arthropoda</taxon>
        <taxon>Chelicerata</taxon>
        <taxon>Arachnida</taxon>
        <taxon>Araneae</taxon>
        <taxon>Araneomorphae</taxon>
        <taxon>Entelegynae</taxon>
        <taxon>Araneoidea</taxon>
        <taxon>Araneidae</taxon>
        <taxon>Caerostris</taxon>
    </lineage>
</organism>
<proteinExistence type="predicted"/>
<dbReference type="EMBL" id="BPLR01013488">
    <property type="protein sequence ID" value="GIY61579.1"/>
    <property type="molecule type" value="Genomic_DNA"/>
</dbReference>
<comment type="caution">
    <text evidence="1">The sequence shown here is derived from an EMBL/GenBank/DDBJ whole genome shotgun (WGS) entry which is preliminary data.</text>
</comment>
<dbReference type="Proteomes" id="UP001054945">
    <property type="component" value="Unassembled WGS sequence"/>
</dbReference>
<protein>
    <submittedName>
        <fullName evidence="1">Uncharacterized protein</fullName>
    </submittedName>
</protein>
<reference evidence="1 2" key="1">
    <citation type="submission" date="2021-06" db="EMBL/GenBank/DDBJ databases">
        <title>Caerostris extrusa draft genome.</title>
        <authorList>
            <person name="Kono N."/>
            <person name="Arakawa K."/>
        </authorList>
    </citation>
    <scope>NUCLEOTIDE SEQUENCE [LARGE SCALE GENOMIC DNA]</scope>
</reference>
<keyword evidence="2" id="KW-1185">Reference proteome</keyword>
<dbReference type="AlphaFoldDB" id="A0AAV4UW01"/>
<name>A0AAV4UW01_CAEEX</name>
<evidence type="ECO:0000313" key="1">
    <source>
        <dbReference type="EMBL" id="GIY61579.1"/>
    </source>
</evidence>
<accession>A0AAV4UW01</accession>
<sequence length="88" mass="10038">MAIFRLHGREQRPGYSLDLLHIVLYQPEQPNTPLPLGHAAQDTLGYLCGTNTGYIVALQDRDISYHSWFCSLHSCAMQDLRVQPHTLF</sequence>